<evidence type="ECO:0000256" key="3">
    <source>
        <dbReference type="ARBA" id="ARBA00022801"/>
    </source>
</evidence>
<dbReference type="InterPro" id="IPR055156">
    <property type="entry name" value="HutF-like_N"/>
</dbReference>
<dbReference type="GO" id="GO:0050416">
    <property type="term" value="F:formimidoylglutamate deiminase activity"/>
    <property type="evidence" value="ECO:0007669"/>
    <property type="project" value="UniProtKB-EC"/>
</dbReference>
<protein>
    <submittedName>
        <fullName evidence="7">Formimidoylglutamate deiminase</fullName>
        <ecNumber evidence="7">3.5.3.13</ecNumber>
    </submittedName>
</protein>
<dbReference type="PANTHER" id="PTHR11271:SF48">
    <property type="entry name" value="AMIDOHYDROLASE-RELATED DOMAIN-CONTAINING PROTEIN"/>
    <property type="match status" value="1"/>
</dbReference>
<dbReference type="InterPro" id="IPR006680">
    <property type="entry name" value="Amidohydro-rel"/>
</dbReference>
<proteinExistence type="predicted"/>
<dbReference type="EC" id="3.5.3.13" evidence="7"/>
<dbReference type="Gene3D" id="3.20.20.140">
    <property type="entry name" value="Metal-dependent hydrolases"/>
    <property type="match status" value="1"/>
</dbReference>
<dbReference type="EMBL" id="JAPIUZ010000001">
    <property type="protein sequence ID" value="MCX2563135.1"/>
    <property type="molecule type" value="Genomic_DNA"/>
</dbReference>
<accession>A0ABT3QCZ8</accession>
<dbReference type="SUPFAM" id="SSF51556">
    <property type="entry name" value="Metallo-dependent hydrolases"/>
    <property type="match status" value="1"/>
</dbReference>
<dbReference type="InterPro" id="IPR051607">
    <property type="entry name" value="Metallo-dep_hydrolases"/>
</dbReference>
<evidence type="ECO:0000256" key="4">
    <source>
        <dbReference type="ARBA" id="ARBA00022833"/>
    </source>
</evidence>
<organism evidence="7 8">
    <name type="scientific">Acetobacter thailandicus</name>
    <dbReference type="NCBI Taxonomy" id="1502842"/>
    <lineage>
        <taxon>Bacteria</taxon>
        <taxon>Pseudomonadati</taxon>
        <taxon>Pseudomonadota</taxon>
        <taxon>Alphaproteobacteria</taxon>
        <taxon>Acetobacterales</taxon>
        <taxon>Acetobacteraceae</taxon>
        <taxon>Acetobacter</taxon>
    </lineage>
</organism>
<feature type="domain" description="Amidohydrolase-related" evidence="5">
    <location>
        <begin position="49"/>
        <end position="429"/>
    </location>
</feature>
<sequence length="455" mass="49860">MTGIFVKQALLPEGWRKNVSLVIGPDGRFSSVTADSQPSRGMEQYEIALPPQISLHSHAFQRGMAGFAERRQTPSDTFWTWRTLMYQLAGHISPDQMEGIAAFLYMEMLRAGYTQVAEFHYLHRDKNGCAYNQPAEMAMRIAAGAQTAGLGVTVLPTLYMYAGFGQRPLQDEQQRFASTPGFIAEIISNLRKQWQGSSLVSVGLGLHSLRAVGTEDINALVSAVAQSSPVHIHIAEQIGEVEQCLAATGQRPVAWLFEHVPVDARWCLVHATHLTSPEVTRIAKSQAVAGLCPVTEANLGDGFFPFVEYVAKNGRFGIGSDSNILISPAEELRLLEYGMRLSAQSRCLALPQGQLGSTGGWLYRQALAGGAQACGLAQWGLTPGARADLCVPDETQFIHPDLEGDAVLDAALFTLPALPVRHVMSAGDWRVRDGHHPQQERLTQHFRTIMREIFS</sequence>
<comment type="caution">
    <text evidence="7">The sequence shown here is derived from an EMBL/GenBank/DDBJ whole genome shotgun (WGS) entry which is preliminary data.</text>
</comment>
<comment type="cofactor">
    <cofactor evidence="1">
        <name>Zn(2+)</name>
        <dbReference type="ChEBI" id="CHEBI:29105"/>
    </cofactor>
</comment>
<dbReference type="InterPro" id="IPR010252">
    <property type="entry name" value="HutF"/>
</dbReference>
<dbReference type="NCBIfam" id="NF006684">
    <property type="entry name" value="PRK09229.1-5"/>
    <property type="match status" value="1"/>
</dbReference>
<dbReference type="Proteomes" id="UP001301152">
    <property type="component" value="Unassembled WGS sequence"/>
</dbReference>
<keyword evidence="8" id="KW-1185">Reference proteome</keyword>
<dbReference type="PANTHER" id="PTHR11271">
    <property type="entry name" value="GUANINE DEAMINASE"/>
    <property type="match status" value="1"/>
</dbReference>
<dbReference type="InterPro" id="IPR032466">
    <property type="entry name" value="Metal_Hydrolase"/>
</dbReference>
<dbReference type="SUPFAM" id="SSF51338">
    <property type="entry name" value="Composite domain of metallo-dependent hydrolases"/>
    <property type="match status" value="1"/>
</dbReference>
<keyword evidence="2" id="KW-0479">Metal-binding</keyword>
<dbReference type="Gene3D" id="2.30.40.10">
    <property type="entry name" value="Urease, subunit C, domain 1"/>
    <property type="match status" value="1"/>
</dbReference>
<evidence type="ECO:0000313" key="8">
    <source>
        <dbReference type="Proteomes" id="UP001301152"/>
    </source>
</evidence>
<evidence type="ECO:0000313" key="7">
    <source>
        <dbReference type="EMBL" id="MCX2563135.1"/>
    </source>
</evidence>
<dbReference type="RefSeq" id="WP_173560106.1">
    <property type="nucleotide sequence ID" value="NZ_JAPIUZ010000001.1"/>
</dbReference>
<evidence type="ECO:0000256" key="1">
    <source>
        <dbReference type="ARBA" id="ARBA00001947"/>
    </source>
</evidence>
<evidence type="ECO:0000259" key="6">
    <source>
        <dbReference type="Pfam" id="PF22429"/>
    </source>
</evidence>
<dbReference type="Pfam" id="PF22429">
    <property type="entry name" value="HutF_N"/>
    <property type="match status" value="1"/>
</dbReference>
<reference evidence="7 8" key="1">
    <citation type="submission" date="2022-11" db="EMBL/GenBank/DDBJ databases">
        <title>Genome sequencing of Acetobacter type strain.</title>
        <authorList>
            <person name="Heo J."/>
            <person name="Lee D."/>
            <person name="Han B.-H."/>
            <person name="Hong S.-B."/>
            <person name="Kwon S.-W."/>
        </authorList>
    </citation>
    <scope>NUCLEOTIDE SEQUENCE [LARGE SCALE GENOMIC DNA]</scope>
    <source>
        <strain evidence="7 8">KACC 21253</strain>
    </source>
</reference>
<name>A0ABT3QCZ8_9PROT</name>
<keyword evidence="3 7" id="KW-0378">Hydrolase</keyword>
<keyword evidence="4" id="KW-0862">Zinc</keyword>
<feature type="domain" description="Formimidoylglutamate deiminase N-terminal" evidence="6">
    <location>
        <begin position="1"/>
        <end position="41"/>
    </location>
</feature>
<gene>
    <name evidence="7" type="ORF">OQ497_04055</name>
</gene>
<dbReference type="Pfam" id="PF01979">
    <property type="entry name" value="Amidohydro_1"/>
    <property type="match status" value="1"/>
</dbReference>
<dbReference type="InterPro" id="IPR011059">
    <property type="entry name" value="Metal-dep_hydrolase_composite"/>
</dbReference>
<evidence type="ECO:0000259" key="5">
    <source>
        <dbReference type="Pfam" id="PF01979"/>
    </source>
</evidence>
<dbReference type="NCBIfam" id="TIGR02022">
    <property type="entry name" value="hutF"/>
    <property type="match status" value="1"/>
</dbReference>
<evidence type="ECO:0000256" key="2">
    <source>
        <dbReference type="ARBA" id="ARBA00022723"/>
    </source>
</evidence>